<feature type="domain" description="Peptidase C1A papain C-terminal" evidence="3">
    <location>
        <begin position="38"/>
        <end position="116"/>
    </location>
</feature>
<dbReference type="Gene3D" id="3.90.70.10">
    <property type="entry name" value="Cysteine proteinases"/>
    <property type="match status" value="1"/>
</dbReference>
<dbReference type="EMBL" id="JAIFTH010000195">
    <property type="protein sequence ID" value="KAG9510243.1"/>
    <property type="molecule type" value="Genomic_DNA"/>
</dbReference>
<evidence type="ECO:0000259" key="3">
    <source>
        <dbReference type="Pfam" id="PF00112"/>
    </source>
</evidence>
<evidence type="ECO:0000256" key="1">
    <source>
        <dbReference type="ARBA" id="ARBA00008455"/>
    </source>
</evidence>
<name>A0ABQ7S9Y5_9ACAR</name>
<protein>
    <submittedName>
        <fullName evidence="4">Cysteine proteinase</fullName>
    </submittedName>
</protein>
<dbReference type="InterPro" id="IPR013128">
    <property type="entry name" value="Peptidase_C1A"/>
</dbReference>
<feature type="non-terminal residue" evidence="4">
    <location>
        <position position="168"/>
    </location>
</feature>
<reference evidence="4 5" key="1">
    <citation type="submission" date="2020-10" db="EMBL/GenBank/DDBJ databases">
        <authorList>
            <person name="Klimov P.B."/>
            <person name="Dyachkov S.M."/>
            <person name="Chetverikov P.E."/>
        </authorList>
    </citation>
    <scope>NUCLEOTIDE SEQUENCE [LARGE SCALE GENOMIC DNA]</scope>
    <source>
        <strain evidence="4">BMOC 18-1129-001#AD2665</strain>
        <tissue evidence="4">Entire mites</tissue>
    </source>
</reference>
<comment type="caution">
    <text evidence="4">The sequence shown here is derived from an EMBL/GenBank/DDBJ whole genome shotgun (WGS) entry which is preliminary data.</text>
</comment>
<organism evidence="4 5">
    <name type="scientific">Fragariocoptes setiger</name>
    <dbReference type="NCBI Taxonomy" id="1670756"/>
    <lineage>
        <taxon>Eukaryota</taxon>
        <taxon>Metazoa</taxon>
        <taxon>Ecdysozoa</taxon>
        <taxon>Arthropoda</taxon>
        <taxon>Chelicerata</taxon>
        <taxon>Arachnida</taxon>
        <taxon>Acari</taxon>
        <taxon>Acariformes</taxon>
        <taxon>Trombidiformes</taxon>
        <taxon>Prostigmata</taxon>
        <taxon>Eupodina</taxon>
        <taxon>Eriophyoidea</taxon>
        <taxon>Phytoptidae</taxon>
        <taxon>Fragariocoptes</taxon>
    </lineage>
</organism>
<evidence type="ECO:0000313" key="4">
    <source>
        <dbReference type="EMBL" id="KAG9510243.1"/>
    </source>
</evidence>
<feature type="compositionally biased region" description="Basic and acidic residues" evidence="2">
    <location>
        <begin position="144"/>
        <end position="154"/>
    </location>
</feature>
<feature type="region of interest" description="Disordered" evidence="2">
    <location>
        <begin position="144"/>
        <end position="168"/>
    </location>
</feature>
<sequence length="168" mass="19290">MPWRQTGMIRPNITLIEEIMIEFKSGWQPPIEGVKVHEALKRGPALAVVAINDVFHVYKGGIDLGYACDFEKGHVMLLVGEGSDEDTEIPYWLFKNSYSSSWGEDGYYRLAKSSKCLFLVNVWDVEFPDIKSRGDFDRATSIRESQKANKVETSKKKKKRKKKEQEQV</sequence>
<gene>
    <name evidence="4" type="primary">TACP</name>
    <name evidence="4" type="ORF">GZH46_01221</name>
</gene>
<dbReference type="InterPro" id="IPR038765">
    <property type="entry name" value="Papain-like_cys_pep_sf"/>
</dbReference>
<dbReference type="InterPro" id="IPR000668">
    <property type="entry name" value="Peptidase_C1A_C"/>
</dbReference>
<dbReference type="SUPFAM" id="SSF54001">
    <property type="entry name" value="Cysteine proteinases"/>
    <property type="match status" value="1"/>
</dbReference>
<dbReference type="PANTHER" id="PTHR12411">
    <property type="entry name" value="CYSTEINE PROTEASE FAMILY C1-RELATED"/>
    <property type="match status" value="1"/>
</dbReference>
<evidence type="ECO:0000256" key="2">
    <source>
        <dbReference type="SAM" id="MobiDB-lite"/>
    </source>
</evidence>
<evidence type="ECO:0000313" key="5">
    <source>
        <dbReference type="Proteomes" id="UP000825002"/>
    </source>
</evidence>
<comment type="similarity">
    <text evidence="1">Belongs to the peptidase C1 family.</text>
</comment>
<keyword evidence="5" id="KW-1185">Reference proteome</keyword>
<dbReference type="Proteomes" id="UP000825002">
    <property type="component" value="Unassembled WGS sequence"/>
</dbReference>
<dbReference type="Pfam" id="PF00112">
    <property type="entry name" value="Peptidase_C1"/>
    <property type="match status" value="1"/>
</dbReference>
<accession>A0ABQ7S9Y5</accession>
<proteinExistence type="inferred from homology"/>